<protein>
    <submittedName>
        <fullName evidence="1">Uncharacterized protein</fullName>
    </submittedName>
</protein>
<name>A0ACC2JT79_9PEZI</name>
<evidence type="ECO:0000313" key="1">
    <source>
        <dbReference type="EMBL" id="KAJ8130715.1"/>
    </source>
</evidence>
<sequence length="252" mass="27382">MSPWQADDVQHQYHYQPITRPPSSTLSTSSFTSSAKLTEYTETELLTPALCDNDGYQSAQPISSTRVSADDLGTLSAHRDLGTQGSETNWIAPASMGKLASLAALDMEPFPLALPFLYKPPQSQSQGQKGYHQAQTKETARATFAIFGANILWTITYDTIYAHQDVADDAKAGVKGMALRFRHSTKLLAGMLSACQVGLLALCGLWAGFGTFYFLGTVGGVGVALAYYIYDVDLESPESWLIGEYLTNKETL</sequence>
<evidence type="ECO:0000313" key="2">
    <source>
        <dbReference type="Proteomes" id="UP001153332"/>
    </source>
</evidence>
<dbReference type="EMBL" id="JAPUUL010000439">
    <property type="protein sequence ID" value="KAJ8130715.1"/>
    <property type="molecule type" value="Genomic_DNA"/>
</dbReference>
<dbReference type="Proteomes" id="UP001153332">
    <property type="component" value="Unassembled WGS sequence"/>
</dbReference>
<accession>A0ACC2JT79</accession>
<comment type="caution">
    <text evidence="1">The sequence shown here is derived from an EMBL/GenBank/DDBJ whole genome shotgun (WGS) entry which is preliminary data.</text>
</comment>
<organism evidence="1 2">
    <name type="scientific">Lasiodiplodia mahajangana</name>
    <dbReference type="NCBI Taxonomy" id="1108764"/>
    <lineage>
        <taxon>Eukaryota</taxon>
        <taxon>Fungi</taxon>
        <taxon>Dikarya</taxon>
        <taxon>Ascomycota</taxon>
        <taxon>Pezizomycotina</taxon>
        <taxon>Dothideomycetes</taxon>
        <taxon>Dothideomycetes incertae sedis</taxon>
        <taxon>Botryosphaeriales</taxon>
        <taxon>Botryosphaeriaceae</taxon>
        <taxon>Lasiodiplodia</taxon>
    </lineage>
</organism>
<proteinExistence type="predicted"/>
<keyword evidence="2" id="KW-1185">Reference proteome</keyword>
<reference evidence="1" key="1">
    <citation type="submission" date="2022-12" db="EMBL/GenBank/DDBJ databases">
        <title>Genome Sequence of Lasiodiplodia mahajangana.</title>
        <authorList>
            <person name="Buettner E."/>
        </authorList>
    </citation>
    <scope>NUCLEOTIDE SEQUENCE</scope>
    <source>
        <strain evidence="1">VT137</strain>
    </source>
</reference>
<gene>
    <name evidence="1" type="ORF">O1611_g2914</name>
</gene>